<evidence type="ECO:0000256" key="11">
    <source>
        <dbReference type="ARBA" id="ARBA00049558"/>
    </source>
</evidence>
<protein>
    <recommendedName>
        <fullName evidence="5 12">Cytidine deaminase</fullName>
        <ecNumber evidence="4 12">3.5.4.5</ecNumber>
    </recommendedName>
    <alternativeName>
        <fullName evidence="9 12">Cytidine aminohydrolase</fullName>
    </alternativeName>
</protein>
<comment type="caution">
    <text evidence="14">The sequence shown here is derived from an EMBL/GenBank/DDBJ whole genome shotgun (WGS) entry which is preliminary data.</text>
</comment>
<evidence type="ECO:0000256" key="1">
    <source>
        <dbReference type="ARBA" id="ARBA00001947"/>
    </source>
</evidence>
<accession>A0ABT0DX63</accession>
<dbReference type="NCBIfam" id="NF004064">
    <property type="entry name" value="PRK05578.1"/>
    <property type="match status" value="1"/>
</dbReference>
<feature type="domain" description="CMP/dCMP-type deaminase" evidence="13">
    <location>
        <begin position="5"/>
        <end position="137"/>
    </location>
</feature>
<evidence type="ECO:0000256" key="3">
    <source>
        <dbReference type="ARBA" id="ARBA00006576"/>
    </source>
</evidence>
<evidence type="ECO:0000256" key="10">
    <source>
        <dbReference type="ARBA" id="ARBA00049252"/>
    </source>
</evidence>
<dbReference type="CDD" id="cd01283">
    <property type="entry name" value="cytidine_deaminase"/>
    <property type="match status" value="1"/>
</dbReference>
<dbReference type="PANTHER" id="PTHR11644">
    <property type="entry name" value="CYTIDINE DEAMINASE"/>
    <property type="match status" value="1"/>
</dbReference>
<evidence type="ECO:0000256" key="12">
    <source>
        <dbReference type="RuleBase" id="RU364006"/>
    </source>
</evidence>
<dbReference type="Proteomes" id="UP001203512">
    <property type="component" value="Unassembled WGS sequence"/>
</dbReference>
<dbReference type="InterPro" id="IPR006262">
    <property type="entry name" value="Cyt_deam_tetra"/>
</dbReference>
<keyword evidence="8 12" id="KW-0862">Zinc</keyword>
<organism evidence="14 15">
    <name type="scientific">Sphingobium agri</name>
    <dbReference type="NCBI Taxonomy" id="2933566"/>
    <lineage>
        <taxon>Bacteria</taxon>
        <taxon>Pseudomonadati</taxon>
        <taxon>Pseudomonadota</taxon>
        <taxon>Alphaproteobacteria</taxon>
        <taxon>Sphingomonadales</taxon>
        <taxon>Sphingomonadaceae</taxon>
        <taxon>Sphingobium</taxon>
    </lineage>
</organism>
<comment type="catalytic activity">
    <reaction evidence="11 12">
        <text>cytidine + H2O + H(+) = uridine + NH4(+)</text>
        <dbReference type="Rhea" id="RHEA:16069"/>
        <dbReference type="ChEBI" id="CHEBI:15377"/>
        <dbReference type="ChEBI" id="CHEBI:15378"/>
        <dbReference type="ChEBI" id="CHEBI:16704"/>
        <dbReference type="ChEBI" id="CHEBI:17562"/>
        <dbReference type="ChEBI" id="CHEBI:28938"/>
        <dbReference type="EC" id="3.5.4.5"/>
    </reaction>
</comment>
<dbReference type="EC" id="3.5.4.5" evidence="4 12"/>
<evidence type="ECO:0000313" key="14">
    <source>
        <dbReference type="EMBL" id="MCK0531696.1"/>
    </source>
</evidence>
<keyword evidence="6 12" id="KW-0479">Metal-binding</keyword>
<dbReference type="InterPro" id="IPR002125">
    <property type="entry name" value="CMP_dCMP_dom"/>
</dbReference>
<evidence type="ECO:0000256" key="8">
    <source>
        <dbReference type="ARBA" id="ARBA00022833"/>
    </source>
</evidence>
<gene>
    <name evidence="14" type="primary">cdd</name>
    <name evidence="14" type="ORF">MU848_08910</name>
</gene>
<evidence type="ECO:0000313" key="15">
    <source>
        <dbReference type="Proteomes" id="UP001203512"/>
    </source>
</evidence>
<dbReference type="PROSITE" id="PS51747">
    <property type="entry name" value="CYT_DCMP_DEAMINASES_2"/>
    <property type="match status" value="1"/>
</dbReference>
<evidence type="ECO:0000256" key="4">
    <source>
        <dbReference type="ARBA" id="ARBA00012783"/>
    </source>
</evidence>
<comment type="cofactor">
    <cofactor evidence="1 12">
        <name>Zn(2+)</name>
        <dbReference type="ChEBI" id="CHEBI:29105"/>
    </cofactor>
</comment>
<proteinExistence type="inferred from homology"/>
<comment type="function">
    <text evidence="2 12">This enzyme scavenges exogenous and endogenous cytidine and 2'-deoxycytidine for UMP synthesis.</text>
</comment>
<dbReference type="Gene3D" id="3.40.140.10">
    <property type="entry name" value="Cytidine Deaminase, domain 2"/>
    <property type="match status" value="1"/>
</dbReference>
<keyword evidence="7 12" id="KW-0378">Hydrolase</keyword>
<reference evidence="14 15" key="1">
    <citation type="submission" date="2022-04" db="EMBL/GenBank/DDBJ databases">
        <authorList>
            <person name="Huq M.A."/>
        </authorList>
    </citation>
    <scope>NUCLEOTIDE SEQUENCE [LARGE SCALE GENOMIC DNA]</scope>
    <source>
        <strain evidence="14 15">MAH-33</strain>
    </source>
</reference>
<dbReference type="RefSeq" id="WP_247231238.1">
    <property type="nucleotide sequence ID" value="NZ_JALKHS010000006.1"/>
</dbReference>
<evidence type="ECO:0000256" key="9">
    <source>
        <dbReference type="ARBA" id="ARBA00032005"/>
    </source>
</evidence>
<sequence>MSMEADVESLIEAARAARGNAYAPYSRFAVGAAVRLAGGEIIVGANFENASFGLSLCAETVAVAAVNAQGRLADMEAIAVAGGDASPVTPCGRCRQILNEAEQVAGRPIAIYCAAANGESFARHSVTELLPFSFSPNDLGHVPPSKS</sequence>
<dbReference type="SUPFAM" id="SSF53927">
    <property type="entry name" value="Cytidine deaminase-like"/>
    <property type="match status" value="1"/>
</dbReference>
<dbReference type="InterPro" id="IPR016193">
    <property type="entry name" value="Cytidine_deaminase-like"/>
</dbReference>
<dbReference type="NCBIfam" id="TIGR01354">
    <property type="entry name" value="cyt_deam_tetra"/>
    <property type="match status" value="1"/>
</dbReference>
<dbReference type="EMBL" id="JALKHS010000006">
    <property type="protein sequence ID" value="MCK0531696.1"/>
    <property type="molecule type" value="Genomic_DNA"/>
</dbReference>
<evidence type="ECO:0000256" key="2">
    <source>
        <dbReference type="ARBA" id="ARBA00003949"/>
    </source>
</evidence>
<evidence type="ECO:0000256" key="7">
    <source>
        <dbReference type="ARBA" id="ARBA00022801"/>
    </source>
</evidence>
<evidence type="ECO:0000259" key="13">
    <source>
        <dbReference type="PROSITE" id="PS51747"/>
    </source>
</evidence>
<keyword evidence="15" id="KW-1185">Reference proteome</keyword>
<dbReference type="InterPro" id="IPR016192">
    <property type="entry name" value="APOBEC/CMP_deaminase_Zn-bd"/>
</dbReference>
<dbReference type="Pfam" id="PF00383">
    <property type="entry name" value="dCMP_cyt_deam_1"/>
    <property type="match status" value="1"/>
</dbReference>
<dbReference type="PROSITE" id="PS00903">
    <property type="entry name" value="CYT_DCMP_DEAMINASES_1"/>
    <property type="match status" value="1"/>
</dbReference>
<evidence type="ECO:0000256" key="6">
    <source>
        <dbReference type="ARBA" id="ARBA00022723"/>
    </source>
</evidence>
<comment type="similarity">
    <text evidence="3 12">Belongs to the cytidine and deoxycytidylate deaminase family.</text>
</comment>
<evidence type="ECO:0000256" key="5">
    <source>
        <dbReference type="ARBA" id="ARBA00018266"/>
    </source>
</evidence>
<dbReference type="GO" id="GO:0004126">
    <property type="term" value="F:cytidine deaminase activity"/>
    <property type="evidence" value="ECO:0007669"/>
    <property type="project" value="UniProtKB-EC"/>
</dbReference>
<dbReference type="PANTHER" id="PTHR11644:SF2">
    <property type="entry name" value="CYTIDINE DEAMINASE"/>
    <property type="match status" value="1"/>
</dbReference>
<comment type="catalytic activity">
    <reaction evidence="10 12">
        <text>2'-deoxycytidine + H2O + H(+) = 2'-deoxyuridine + NH4(+)</text>
        <dbReference type="Rhea" id="RHEA:13433"/>
        <dbReference type="ChEBI" id="CHEBI:15377"/>
        <dbReference type="ChEBI" id="CHEBI:15378"/>
        <dbReference type="ChEBI" id="CHEBI:15698"/>
        <dbReference type="ChEBI" id="CHEBI:16450"/>
        <dbReference type="ChEBI" id="CHEBI:28938"/>
        <dbReference type="EC" id="3.5.4.5"/>
    </reaction>
</comment>
<dbReference type="InterPro" id="IPR050202">
    <property type="entry name" value="Cyt/Deoxycyt_deaminase"/>
</dbReference>
<name>A0ABT0DX63_9SPHN</name>